<dbReference type="HAMAP" id="MF_02227">
    <property type="entry name" value="RPE"/>
    <property type="match status" value="1"/>
</dbReference>
<dbReference type="PIRSF" id="PIRSF001461">
    <property type="entry name" value="RPE"/>
    <property type="match status" value="1"/>
</dbReference>
<evidence type="ECO:0000256" key="5">
    <source>
        <dbReference type="ARBA" id="ARBA00001954"/>
    </source>
</evidence>
<evidence type="ECO:0000256" key="8">
    <source>
        <dbReference type="ARBA" id="ARBA00022723"/>
    </source>
</evidence>
<dbReference type="PATRIC" id="fig|1133592.3.peg.188"/>
<evidence type="ECO:0000256" key="2">
    <source>
        <dbReference type="ARBA" id="ARBA00001936"/>
    </source>
</evidence>
<comment type="cofactor">
    <cofactor evidence="10 13">
        <name>a divalent metal cation</name>
        <dbReference type="ChEBI" id="CHEBI:60240"/>
    </cofactor>
    <text evidence="10 13">Binds 1 divalent metal cation per subunit.</text>
</comment>
<dbReference type="CDD" id="cd00429">
    <property type="entry name" value="RPE"/>
    <property type="match status" value="1"/>
</dbReference>
<protein>
    <recommendedName>
        <fullName evidence="7 10">Ribulose-phosphate 3-epimerase</fullName>
        <ecNumber evidence="7 10">5.1.3.1</ecNumber>
    </recommendedName>
</protein>
<dbReference type="NCBIfam" id="NF004076">
    <property type="entry name" value="PRK05581.1-4"/>
    <property type="match status" value="1"/>
</dbReference>
<evidence type="ECO:0000256" key="1">
    <source>
        <dbReference type="ARBA" id="ARBA00001782"/>
    </source>
</evidence>
<keyword evidence="9 10" id="KW-0413">Isomerase</keyword>
<feature type="active site" description="Proton acceptor" evidence="10 12">
    <location>
        <position position="36"/>
    </location>
</feature>
<gene>
    <name evidence="10 15" type="primary">rpe</name>
    <name evidence="15" type="ORF">ASNER_202</name>
</gene>
<dbReference type="HOGENOM" id="CLU_054856_2_1_10"/>
<feature type="binding site" evidence="10 13">
    <location>
        <position position="36"/>
    </location>
    <ligand>
        <name>a divalent metal cation</name>
        <dbReference type="ChEBI" id="CHEBI:60240"/>
    </ligand>
</feature>
<dbReference type="GO" id="GO:0004750">
    <property type="term" value="F:D-ribulose-phosphate 3-epimerase activity"/>
    <property type="evidence" value="ECO:0007669"/>
    <property type="project" value="UniProtKB-UniRule"/>
</dbReference>
<comment type="catalytic activity">
    <reaction evidence="1 10 11">
        <text>D-ribulose 5-phosphate = D-xylulose 5-phosphate</text>
        <dbReference type="Rhea" id="RHEA:13677"/>
        <dbReference type="ChEBI" id="CHEBI:57737"/>
        <dbReference type="ChEBI" id="CHEBI:58121"/>
        <dbReference type="EC" id="5.1.3.1"/>
    </reaction>
</comment>
<feature type="binding site" evidence="10 13">
    <location>
        <position position="67"/>
    </location>
    <ligand>
        <name>a divalent metal cation</name>
        <dbReference type="ChEBI" id="CHEBI:60240"/>
    </ligand>
</feature>
<evidence type="ECO:0000313" key="15">
    <source>
        <dbReference type="EMBL" id="AGC66959.1"/>
    </source>
</evidence>
<comment type="similarity">
    <text evidence="6 10 11">Belongs to the ribulose-phosphate 3-epimerase family.</text>
</comment>
<reference evidence="15 16" key="1">
    <citation type="journal article" date="2013" name="Environ. Microbiol.">
        <title>The nutrient supplying capabilities of Uzinura, an endosymbiont of armoured scale insects.</title>
        <authorList>
            <person name="Sabree Z.L."/>
            <person name="Huang C.Y."/>
            <person name="Okusu A."/>
            <person name="Moran N.A."/>
            <person name="Normark B.B."/>
        </authorList>
    </citation>
    <scope>NUCLEOTIDE SEQUENCE [LARGE SCALE GENOMIC DNA]</scope>
    <source>
        <strain evidence="15 16">ASNER</strain>
    </source>
</reference>
<feature type="binding site" evidence="10 13">
    <location>
        <position position="34"/>
    </location>
    <ligand>
        <name>a divalent metal cation</name>
        <dbReference type="ChEBI" id="CHEBI:60240"/>
    </ligand>
</feature>
<comment type="pathway">
    <text evidence="10">Carbohydrate degradation.</text>
</comment>
<keyword evidence="10 11" id="KW-0119">Carbohydrate metabolism</keyword>
<feature type="binding site" evidence="10 14">
    <location>
        <position position="67"/>
    </location>
    <ligand>
        <name>substrate</name>
    </ligand>
</feature>
<keyword evidence="16" id="KW-1185">Reference proteome</keyword>
<feature type="binding site" evidence="14">
    <location>
        <position position="178"/>
    </location>
    <ligand>
        <name>substrate</name>
    </ligand>
</feature>
<dbReference type="NCBIfam" id="TIGR01163">
    <property type="entry name" value="rpe"/>
    <property type="match status" value="1"/>
</dbReference>
<evidence type="ECO:0000256" key="9">
    <source>
        <dbReference type="ARBA" id="ARBA00023235"/>
    </source>
</evidence>
<feature type="binding site" evidence="10 13">
    <location>
        <position position="176"/>
    </location>
    <ligand>
        <name>a divalent metal cation</name>
        <dbReference type="ChEBI" id="CHEBI:60240"/>
    </ligand>
</feature>
<feature type="binding site" evidence="10">
    <location>
        <begin position="176"/>
        <end position="178"/>
    </location>
    <ligand>
        <name>substrate</name>
    </ligand>
</feature>
<dbReference type="GO" id="GO:0019323">
    <property type="term" value="P:pentose catabolic process"/>
    <property type="evidence" value="ECO:0007669"/>
    <property type="project" value="UniProtKB-UniRule"/>
</dbReference>
<evidence type="ECO:0000256" key="4">
    <source>
        <dbReference type="ARBA" id="ARBA00001947"/>
    </source>
</evidence>
<sequence length="215" mass="24171">MHKKFIAPSLLSANFAELRHDIEWLNNSSADWYHIDIMDGLFVDNISFGIPVIKSIKKYARKPLDIHLMILEPERYIKSFKDAGADFLSIHYETCIHLHNTILEIRSFGMKTGVVLNPHTPVSLLKDIITDIDLLVLMSVNPGFGGKSFIKNTWKKLRDAYCLVREKNTATLISIDGGVDLQNAYGLFKSGADVLVVGTAIFSTSDNMKVIKTMK</sequence>
<dbReference type="OrthoDB" id="1645589at2"/>
<evidence type="ECO:0000313" key="16">
    <source>
        <dbReference type="Proteomes" id="UP000011174"/>
    </source>
</evidence>
<dbReference type="KEGG" id="udi:ASNER_202"/>
<dbReference type="Pfam" id="PF00834">
    <property type="entry name" value="Ribul_P_3_epim"/>
    <property type="match status" value="1"/>
</dbReference>
<evidence type="ECO:0000256" key="6">
    <source>
        <dbReference type="ARBA" id="ARBA00009541"/>
    </source>
</evidence>
<evidence type="ECO:0000256" key="7">
    <source>
        <dbReference type="ARBA" id="ARBA00013188"/>
    </source>
</evidence>
<dbReference type="Proteomes" id="UP000011174">
    <property type="component" value="Chromosome"/>
</dbReference>
<comment type="cofactor">
    <cofactor evidence="3">
        <name>Co(2+)</name>
        <dbReference type="ChEBI" id="CHEBI:48828"/>
    </cofactor>
</comment>
<dbReference type="AlphaFoldDB" id="L7VJW1"/>
<organism evidence="15 16">
    <name type="scientific">Candidatus Uzinura diaspidicola str. ASNER</name>
    <dbReference type="NCBI Taxonomy" id="1133592"/>
    <lineage>
        <taxon>Bacteria</taxon>
        <taxon>Pseudomonadati</taxon>
        <taxon>Bacteroidota</taxon>
        <taxon>Flavobacteriia</taxon>
        <taxon>Flavobacteriales</taxon>
        <taxon>Candidatus Uzinura</taxon>
    </lineage>
</organism>
<evidence type="ECO:0000256" key="12">
    <source>
        <dbReference type="PIRSR" id="PIRSR001461-1"/>
    </source>
</evidence>
<dbReference type="STRING" id="1133592.ASNER_202"/>
<keyword evidence="8 10" id="KW-0479">Metal-binding</keyword>
<dbReference type="FunFam" id="3.20.20.70:FF:000004">
    <property type="entry name" value="Ribulose-phosphate 3-epimerase"/>
    <property type="match status" value="1"/>
</dbReference>
<keyword evidence="13" id="KW-0862">Zinc</keyword>
<comment type="function">
    <text evidence="10">Catalyzes the reversible epimerization of D-ribulose 5-phosphate to D-xylulose 5-phosphate.</text>
</comment>
<dbReference type="InterPro" id="IPR000056">
    <property type="entry name" value="Ribul_P_3_epim-like"/>
</dbReference>
<dbReference type="GO" id="GO:0005737">
    <property type="term" value="C:cytoplasm"/>
    <property type="evidence" value="ECO:0007669"/>
    <property type="project" value="UniProtKB-ARBA"/>
</dbReference>
<dbReference type="GO" id="GO:0006098">
    <property type="term" value="P:pentose-phosphate shunt"/>
    <property type="evidence" value="ECO:0007669"/>
    <property type="project" value="UniProtKB-UniRule"/>
</dbReference>
<comment type="cofactor">
    <cofactor evidence="5">
        <name>Fe(2+)</name>
        <dbReference type="ChEBI" id="CHEBI:29033"/>
    </cofactor>
</comment>
<comment type="caution">
    <text evidence="10">Lacks conserved residue(s) required for the propagation of feature annotation.</text>
</comment>
<feature type="binding site" evidence="10 14">
    <location>
        <begin position="143"/>
        <end position="146"/>
    </location>
    <ligand>
        <name>substrate</name>
    </ligand>
</feature>
<dbReference type="InterPro" id="IPR026019">
    <property type="entry name" value="Ribul_P_3_epim"/>
</dbReference>
<comment type="cofactor">
    <cofactor evidence="4">
        <name>Zn(2+)</name>
        <dbReference type="ChEBI" id="CHEBI:29105"/>
    </cofactor>
</comment>
<accession>L7VJW1</accession>
<evidence type="ECO:0000256" key="11">
    <source>
        <dbReference type="PIRNR" id="PIRNR001461"/>
    </source>
</evidence>
<dbReference type="InterPro" id="IPR011060">
    <property type="entry name" value="RibuloseP-bd_barrel"/>
</dbReference>
<keyword evidence="13" id="KW-0464">Manganese</keyword>
<dbReference type="PANTHER" id="PTHR11749">
    <property type="entry name" value="RIBULOSE-5-PHOSPHATE-3-EPIMERASE"/>
    <property type="match status" value="1"/>
</dbReference>
<dbReference type="EMBL" id="CP003263">
    <property type="protein sequence ID" value="AGC66959.1"/>
    <property type="molecule type" value="Genomic_DNA"/>
</dbReference>
<keyword evidence="13" id="KW-0170">Cobalt</keyword>
<evidence type="ECO:0000256" key="14">
    <source>
        <dbReference type="PIRSR" id="PIRSR001461-3"/>
    </source>
</evidence>
<feature type="binding site" evidence="10 14">
    <location>
        <position position="9"/>
    </location>
    <ligand>
        <name>substrate</name>
    </ligand>
</feature>
<dbReference type="SUPFAM" id="SSF51366">
    <property type="entry name" value="Ribulose-phoshate binding barrel"/>
    <property type="match status" value="1"/>
</dbReference>
<proteinExistence type="inferred from homology"/>
<evidence type="ECO:0000256" key="13">
    <source>
        <dbReference type="PIRSR" id="PIRSR001461-2"/>
    </source>
</evidence>
<dbReference type="GO" id="GO:0046872">
    <property type="term" value="F:metal ion binding"/>
    <property type="evidence" value="ECO:0007669"/>
    <property type="project" value="UniProtKB-UniRule"/>
</dbReference>
<feature type="active site" description="Proton donor" evidence="10 12">
    <location>
        <position position="176"/>
    </location>
</feature>
<comment type="cofactor">
    <cofactor evidence="2">
        <name>Mn(2+)</name>
        <dbReference type="ChEBI" id="CHEBI:29035"/>
    </cofactor>
</comment>
<dbReference type="EC" id="5.1.3.1" evidence="7 10"/>
<name>L7VJW1_9FLAO</name>
<evidence type="ECO:0000256" key="10">
    <source>
        <dbReference type="HAMAP-Rule" id="MF_02227"/>
    </source>
</evidence>
<dbReference type="Gene3D" id="3.20.20.70">
    <property type="entry name" value="Aldolase class I"/>
    <property type="match status" value="1"/>
</dbReference>
<feature type="binding site" evidence="14">
    <location>
        <begin position="198"/>
        <end position="199"/>
    </location>
    <ligand>
        <name>substrate</name>
    </ligand>
</feature>
<dbReference type="InterPro" id="IPR013785">
    <property type="entry name" value="Aldolase_TIM"/>
</dbReference>
<evidence type="ECO:0000256" key="3">
    <source>
        <dbReference type="ARBA" id="ARBA00001941"/>
    </source>
</evidence>